<name>A0ABS9D426_9ALTE</name>
<feature type="transmembrane region" description="Helical" evidence="2">
    <location>
        <begin position="6"/>
        <end position="25"/>
    </location>
</feature>
<gene>
    <name evidence="3" type="primary">tolA</name>
    <name evidence="3" type="ORF">L0668_06245</name>
</gene>
<evidence type="ECO:0000313" key="3">
    <source>
        <dbReference type="EMBL" id="MCF2947697.1"/>
    </source>
</evidence>
<keyword evidence="4" id="KW-1185">Reference proteome</keyword>
<feature type="compositionally biased region" description="Basic and acidic residues" evidence="1">
    <location>
        <begin position="144"/>
        <end position="197"/>
    </location>
</feature>
<evidence type="ECO:0000256" key="1">
    <source>
        <dbReference type="SAM" id="MobiDB-lite"/>
    </source>
</evidence>
<feature type="region of interest" description="Disordered" evidence="1">
    <location>
        <begin position="144"/>
        <end position="206"/>
    </location>
</feature>
<evidence type="ECO:0000256" key="2">
    <source>
        <dbReference type="SAM" id="Phobius"/>
    </source>
</evidence>
<dbReference type="Gene3D" id="3.30.1150.10">
    <property type="match status" value="1"/>
</dbReference>
<evidence type="ECO:0000313" key="4">
    <source>
        <dbReference type="Proteomes" id="UP001521137"/>
    </source>
</evidence>
<organism evidence="3 4">
    <name type="scientific">Paraglaciecola algarum</name>
    <dbReference type="NCBI Taxonomy" id="3050085"/>
    <lineage>
        <taxon>Bacteria</taxon>
        <taxon>Pseudomonadati</taxon>
        <taxon>Pseudomonadota</taxon>
        <taxon>Gammaproteobacteria</taxon>
        <taxon>Alteromonadales</taxon>
        <taxon>Alteromonadaceae</taxon>
        <taxon>Paraglaciecola</taxon>
    </lineage>
</organism>
<dbReference type="InterPro" id="IPR014161">
    <property type="entry name" value="Tol-Pal_TolA"/>
</dbReference>
<protein>
    <submittedName>
        <fullName evidence="3">Cell envelope integrity protein TolA</fullName>
    </submittedName>
</protein>
<dbReference type="NCBIfam" id="TIGR02794">
    <property type="entry name" value="tolA_full"/>
    <property type="match status" value="1"/>
</dbReference>
<keyword evidence="2" id="KW-0812">Transmembrane</keyword>
<reference evidence="3 4" key="1">
    <citation type="submission" date="2022-01" db="EMBL/GenBank/DDBJ databases">
        <title>Paraglaciecola sp. G1-23.</title>
        <authorList>
            <person name="Jin M.S."/>
            <person name="Han D.M."/>
            <person name="Kim H.M."/>
            <person name="Jeon C.O."/>
        </authorList>
    </citation>
    <scope>NUCLEOTIDE SEQUENCE [LARGE SCALE GENOMIC DNA]</scope>
    <source>
        <strain evidence="3 4">G1-23</strain>
    </source>
</reference>
<dbReference type="SUPFAM" id="SSF74653">
    <property type="entry name" value="TolA/TonB C-terminal domain"/>
    <property type="match status" value="1"/>
</dbReference>
<accession>A0ABS9D426</accession>
<dbReference type="EMBL" id="JAKGAS010000003">
    <property type="protein sequence ID" value="MCF2947697.1"/>
    <property type="molecule type" value="Genomic_DNA"/>
</dbReference>
<proteinExistence type="predicted"/>
<sequence length="298" mass="34175">MSKLPVALIVSIFLHVLMVTVLLIGGSMRDAKPTPELSVPGPIIEAVAIDESVLKKQTQKVEDKKRQERLKEQELIKDIERRKVEAENKRKKQAADALALKKKKEQQIKDKKQAEQAAIAAREKLKKEKAKAQKIEDERKRKALEKKKADELAKKAKEKREREEKVRKEAQRKKEQEAKERAEQEKALQDQLKEEQAARQQRRNKQVLTEVQKYEAMIKQVIQRSMIVDDAMRGKSCRFNIRLASNGLVIQVKELGGDALVCRAGKTAILKADTLPVSPEPDVYEKMRDINFTFAPEL</sequence>
<dbReference type="Proteomes" id="UP001521137">
    <property type="component" value="Unassembled WGS sequence"/>
</dbReference>
<keyword evidence="2" id="KW-1133">Transmembrane helix</keyword>
<comment type="caution">
    <text evidence="3">The sequence shown here is derived from an EMBL/GenBank/DDBJ whole genome shotgun (WGS) entry which is preliminary data.</text>
</comment>
<dbReference type="Pfam" id="PF06519">
    <property type="entry name" value="TolA"/>
    <property type="match status" value="1"/>
</dbReference>
<keyword evidence="2" id="KW-0472">Membrane</keyword>
<dbReference type="RefSeq" id="WP_235311232.1">
    <property type="nucleotide sequence ID" value="NZ_JAKGAS010000003.1"/>
</dbReference>